<keyword evidence="2 6" id="KW-0812">Transmembrane</keyword>
<comment type="subcellular location">
    <subcellularLocation>
        <location evidence="1">Mitochondrion membrane</location>
        <topology evidence="1">Multi-pass membrane protein</topology>
    </subcellularLocation>
</comment>
<dbReference type="InterPro" id="IPR009801">
    <property type="entry name" value="TMEM126"/>
</dbReference>
<dbReference type="PANTHER" id="PTHR16296:SF2">
    <property type="entry name" value="TRANSMEMBRANE PROTEIN 126A"/>
    <property type="match status" value="1"/>
</dbReference>
<evidence type="ECO:0008006" key="9">
    <source>
        <dbReference type="Google" id="ProtNLM"/>
    </source>
</evidence>
<evidence type="ECO:0000313" key="7">
    <source>
        <dbReference type="EnsemblMetazoa" id="XP_038051213.1"/>
    </source>
</evidence>
<dbReference type="Proteomes" id="UP000887568">
    <property type="component" value="Unplaced"/>
</dbReference>
<proteinExistence type="predicted"/>
<accession>A0A913ZHE8</accession>
<evidence type="ECO:0000256" key="3">
    <source>
        <dbReference type="ARBA" id="ARBA00022989"/>
    </source>
</evidence>
<evidence type="ECO:0000313" key="8">
    <source>
        <dbReference type="Proteomes" id="UP000887568"/>
    </source>
</evidence>
<dbReference type="OrthoDB" id="6234762at2759"/>
<keyword evidence="5 6" id="KW-0472">Membrane</keyword>
<reference evidence="7" key="1">
    <citation type="submission" date="2022-11" db="UniProtKB">
        <authorList>
            <consortium name="EnsemblMetazoa"/>
        </authorList>
    </citation>
    <scope>IDENTIFICATION</scope>
</reference>
<evidence type="ECO:0000256" key="4">
    <source>
        <dbReference type="ARBA" id="ARBA00023128"/>
    </source>
</evidence>
<organism evidence="7 8">
    <name type="scientific">Patiria miniata</name>
    <name type="common">Bat star</name>
    <name type="synonym">Asterina miniata</name>
    <dbReference type="NCBI Taxonomy" id="46514"/>
    <lineage>
        <taxon>Eukaryota</taxon>
        <taxon>Metazoa</taxon>
        <taxon>Echinodermata</taxon>
        <taxon>Eleutherozoa</taxon>
        <taxon>Asterozoa</taxon>
        <taxon>Asteroidea</taxon>
        <taxon>Valvatacea</taxon>
        <taxon>Valvatida</taxon>
        <taxon>Asterinidae</taxon>
        <taxon>Patiria</taxon>
    </lineage>
</organism>
<dbReference type="EnsemblMetazoa" id="XM_038195285.1">
    <property type="protein sequence ID" value="XP_038051213.1"/>
    <property type="gene ID" value="LOC119724297"/>
</dbReference>
<keyword evidence="8" id="KW-1185">Reference proteome</keyword>
<name>A0A913ZHE8_PATMI</name>
<feature type="transmembrane region" description="Helical" evidence="6">
    <location>
        <begin position="54"/>
        <end position="76"/>
    </location>
</feature>
<feature type="transmembrane region" description="Helical" evidence="6">
    <location>
        <begin position="85"/>
        <end position="106"/>
    </location>
</feature>
<evidence type="ECO:0000256" key="6">
    <source>
        <dbReference type="SAM" id="Phobius"/>
    </source>
</evidence>
<evidence type="ECO:0000256" key="5">
    <source>
        <dbReference type="ARBA" id="ARBA00023136"/>
    </source>
</evidence>
<dbReference type="AlphaFoldDB" id="A0A913ZHE8"/>
<keyword evidence="4" id="KW-0496">Mitochondrion</keyword>
<keyword evidence="3 6" id="KW-1133">Transmembrane helix</keyword>
<dbReference type="PANTHER" id="PTHR16296">
    <property type="entry name" value="UNCHARACTERIZED HYPOTHALAMUS PROTEIN HT007"/>
    <property type="match status" value="1"/>
</dbReference>
<dbReference type="RefSeq" id="XP_038051213.1">
    <property type="nucleotide sequence ID" value="XM_038195285.1"/>
</dbReference>
<evidence type="ECO:0000256" key="2">
    <source>
        <dbReference type="ARBA" id="ARBA00022692"/>
    </source>
</evidence>
<dbReference type="OMA" id="GDLHCET"/>
<evidence type="ECO:0000256" key="1">
    <source>
        <dbReference type="ARBA" id="ARBA00004225"/>
    </source>
</evidence>
<sequence length="223" mass="24788">MAISRKDVVSVVTEQSSTQSKEQVGTGEYLSASEALEKQLQLVKKLPDSKSWPFGYGPLVLSINAGLVGVIGNSFFRRMLMVRRGLFLTSIPSTLMPALLIAPAYMKFVTHPILLNDLDCAVCAEIRGGLINFLLGAMYPVLLAAPLNAALARRYDTVKVPSMSFKNFDRSHFVKFWRSKIRYFKGQFVTIAIFQTIFGMFIAGSQMRVAKEDLGQKLVKVEP</sequence>
<dbReference type="Pfam" id="PF07114">
    <property type="entry name" value="TMEM126"/>
    <property type="match status" value="1"/>
</dbReference>
<dbReference type="GO" id="GO:0032981">
    <property type="term" value="P:mitochondrial respiratory chain complex I assembly"/>
    <property type="evidence" value="ECO:0007669"/>
    <property type="project" value="TreeGrafter"/>
</dbReference>
<protein>
    <recommendedName>
        <fullName evidence="9">Transmembrane protein 126A</fullName>
    </recommendedName>
</protein>
<feature type="transmembrane region" description="Helical" evidence="6">
    <location>
        <begin position="126"/>
        <end position="145"/>
    </location>
</feature>
<dbReference type="GO" id="GO:0031966">
    <property type="term" value="C:mitochondrial membrane"/>
    <property type="evidence" value="ECO:0007669"/>
    <property type="project" value="UniProtKB-SubCell"/>
</dbReference>
<feature type="transmembrane region" description="Helical" evidence="6">
    <location>
        <begin position="188"/>
        <end position="207"/>
    </location>
</feature>
<dbReference type="GeneID" id="119724297"/>